<dbReference type="Pfam" id="PF04901">
    <property type="entry name" value="RAMP"/>
    <property type="match status" value="1"/>
</dbReference>
<reference evidence="15 16" key="1">
    <citation type="submission" date="2024-09" db="EMBL/GenBank/DDBJ databases">
        <title>A chromosome-level genome assembly of Gray's grenadier anchovy, Coilia grayii.</title>
        <authorList>
            <person name="Fu Z."/>
        </authorList>
    </citation>
    <scope>NUCLEOTIDE SEQUENCE [LARGE SCALE GENOMIC DNA]</scope>
    <source>
        <strain evidence="15">G4</strain>
        <tissue evidence="15">Muscle</tissue>
    </source>
</reference>
<protein>
    <recommendedName>
        <fullName evidence="11">Receptor activity-modifying protein 1</fullName>
    </recommendedName>
</protein>
<evidence type="ECO:0000256" key="9">
    <source>
        <dbReference type="ARBA" id="ARBA00023157"/>
    </source>
</evidence>
<keyword evidence="8 14" id="KW-0472">Membrane</keyword>
<keyword evidence="9" id="KW-1015">Disulfide bond</keyword>
<dbReference type="Gene3D" id="1.10.150.510">
    <property type="entry name" value="Receptor activity modifying family"/>
    <property type="match status" value="1"/>
</dbReference>
<evidence type="ECO:0000256" key="14">
    <source>
        <dbReference type="SAM" id="Phobius"/>
    </source>
</evidence>
<evidence type="ECO:0000256" key="6">
    <source>
        <dbReference type="ARBA" id="ARBA00022729"/>
    </source>
</evidence>
<keyword evidence="3" id="KW-0813">Transport</keyword>
<accession>A0ABD1JKI2</accession>
<keyword evidence="6" id="KW-0732">Signal</keyword>
<evidence type="ECO:0000256" key="7">
    <source>
        <dbReference type="ARBA" id="ARBA00022989"/>
    </source>
</evidence>
<dbReference type="InterPro" id="IPR038126">
    <property type="entry name" value="RAMP_sf"/>
</dbReference>
<keyword evidence="4" id="KW-1003">Cell membrane</keyword>
<feature type="transmembrane region" description="Helical" evidence="14">
    <location>
        <begin position="186"/>
        <end position="207"/>
    </location>
</feature>
<evidence type="ECO:0000256" key="4">
    <source>
        <dbReference type="ARBA" id="ARBA00022475"/>
    </source>
</evidence>
<dbReference type="InterPro" id="IPR006985">
    <property type="entry name" value="RAMP"/>
</dbReference>
<evidence type="ECO:0000256" key="5">
    <source>
        <dbReference type="ARBA" id="ARBA00022692"/>
    </source>
</evidence>
<evidence type="ECO:0000256" key="1">
    <source>
        <dbReference type="ARBA" id="ARBA00004251"/>
    </source>
</evidence>
<evidence type="ECO:0000256" key="10">
    <source>
        <dbReference type="ARBA" id="ARBA00023170"/>
    </source>
</evidence>
<sequence>MKQRIHSLIHSLDDTGDIKVSTQRALAVECAVAVLFAELDRLRSLVVGRWTTAQFQSESGEKRGSLTMARAYTTLASKCALLLLVTACQILSTSACHNSYEYFITEFCLTKFSLDMKELDQRLWCSWEDTVELYGSLTNCTFQIAQKVGCFWPNQQVDEFFISVHRDYFKDCMLTGRLPHDPPTHILGSFIAVPVLITLLMTALVVWRSKRSEGVM</sequence>
<evidence type="ECO:0000313" key="16">
    <source>
        <dbReference type="Proteomes" id="UP001591681"/>
    </source>
</evidence>
<dbReference type="PANTHER" id="PTHR14076:SF3">
    <property type="entry name" value="RECEPTOR ACTIVITY-MODIFYING PROTEIN 1"/>
    <property type="match status" value="1"/>
</dbReference>
<evidence type="ECO:0000256" key="12">
    <source>
        <dbReference type="ARBA" id="ARBA00049570"/>
    </source>
</evidence>
<feature type="transmembrane region" description="Helical" evidence="14">
    <location>
        <begin position="71"/>
        <end position="92"/>
    </location>
</feature>
<evidence type="ECO:0000256" key="2">
    <source>
        <dbReference type="ARBA" id="ARBA00007087"/>
    </source>
</evidence>
<keyword evidence="16" id="KW-1185">Reference proteome</keyword>
<comment type="function">
    <text evidence="12">Accessory protein that interacts with and modulates the function of G-protein coupled receptors including calcitonin gene-related peptide type 1 receptor (CALCRL) and calcitonin receptor (CALCR). Required for the transport of CALCRL to the plasma membrane. Together with CALCRL, form the receptor complex for the calcitonin gene-related peptides CGRP1/CALCA and CGRP2/CALCB. Together with CALCR, form the AMYR1 receptor complex for amylin/IAPP and CGRP1/CALCA.</text>
</comment>
<dbReference type="AlphaFoldDB" id="A0ABD1JKI2"/>
<dbReference type="GO" id="GO:0005886">
    <property type="term" value="C:plasma membrane"/>
    <property type="evidence" value="ECO:0007669"/>
    <property type="project" value="UniProtKB-SubCell"/>
</dbReference>
<evidence type="ECO:0000256" key="8">
    <source>
        <dbReference type="ARBA" id="ARBA00023136"/>
    </source>
</evidence>
<keyword evidence="10" id="KW-0675">Receptor</keyword>
<gene>
    <name evidence="15" type="ORF">ACEWY4_016478</name>
</gene>
<dbReference type="Proteomes" id="UP001591681">
    <property type="component" value="Unassembled WGS sequence"/>
</dbReference>
<comment type="caution">
    <text evidence="15">The sequence shown here is derived from an EMBL/GenBank/DDBJ whole genome shotgun (WGS) entry which is preliminary data.</text>
</comment>
<comment type="subcellular location">
    <subcellularLocation>
        <location evidence="1">Cell membrane</location>
        <topology evidence="1">Single-pass type I membrane protein</topology>
    </subcellularLocation>
</comment>
<comment type="similarity">
    <text evidence="2">Belongs to the RAMP family.</text>
</comment>
<evidence type="ECO:0000256" key="11">
    <source>
        <dbReference type="ARBA" id="ARBA00041071"/>
    </source>
</evidence>
<keyword evidence="5 14" id="KW-0812">Transmembrane</keyword>
<proteinExistence type="inferred from homology"/>
<evidence type="ECO:0000256" key="13">
    <source>
        <dbReference type="ARBA" id="ARBA00049674"/>
    </source>
</evidence>
<dbReference type="PANTHER" id="PTHR14076">
    <property type="entry name" value="RECEPTOR ACTIVITY MODIFYING PROTEIN RAMP"/>
    <property type="match status" value="1"/>
</dbReference>
<evidence type="ECO:0000313" key="15">
    <source>
        <dbReference type="EMBL" id="KAL2087650.1"/>
    </source>
</evidence>
<evidence type="ECO:0000256" key="3">
    <source>
        <dbReference type="ARBA" id="ARBA00022448"/>
    </source>
</evidence>
<keyword evidence="7 14" id="KW-1133">Transmembrane helix</keyword>
<name>A0ABD1JKI2_9TELE</name>
<comment type="subunit">
    <text evidence="13">Heterodimer of CALCRL and RAMP1; the interaction induces allosteric modulation of CALCRL function and CGRP1/CALCA and CGRP2/CALCB ligand specificity. Heterodimer of CALCR and RAMP1; interaction forms the AMYR1 receptor complex for amylin/IAPP and CGRP1/CALCA ligands.</text>
</comment>
<organism evidence="15 16">
    <name type="scientific">Coilia grayii</name>
    <name type="common">Gray's grenadier anchovy</name>
    <dbReference type="NCBI Taxonomy" id="363190"/>
    <lineage>
        <taxon>Eukaryota</taxon>
        <taxon>Metazoa</taxon>
        <taxon>Chordata</taxon>
        <taxon>Craniata</taxon>
        <taxon>Vertebrata</taxon>
        <taxon>Euteleostomi</taxon>
        <taxon>Actinopterygii</taxon>
        <taxon>Neopterygii</taxon>
        <taxon>Teleostei</taxon>
        <taxon>Clupei</taxon>
        <taxon>Clupeiformes</taxon>
        <taxon>Clupeoidei</taxon>
        <taxon>Engraulidae</taxon>
        <taxon>Coilinae</taxon>
        <taxon>Coilia</taxon>
    </lineage>
</organism>
<dbReference type="EMBL" id="JBHFQA010000014">
    <property type="protein sequence ID" value="KAL2087650.1"/>
    <property type="molecule type" value="Genomic_DNA"/>
</dbReference>